<dbReference type="InterPro" id="IPR006439">
    <property type="entry name" value="HAD-SF_hydro_IA"/>
</dbReference>
<name>A0A0L0MDP7_9BURK</name>
<dbReference type="GO" id="GO:0004856">
    <property type="term" value="F:D-xylulokinase activity"/>
    <property type="evidence" value="ECO:0007669"/>
    <property type="project" value="UniProtKB-EC"/>
</dbReference>
<keyword evidence="2 6" id="KW-0808">Transferase</keyword>
<dbReference type="InterPro" id="IPR043129">
    <property type="entry name" value="ATPase_NBD"/>
</dbReference>
<evidence type="ECO:0000256" key="2">
    <source>
        <dbReference type="ARBA" id="ARBA00022679"/>
    </source>
</evidence>
<dbReference type="CDD" id="cd07505">
    <property type="entry name" value="HAD_BPGM-like"/>
    <property type="match status" value="1"/>
</dbReference>
<dbReference type="Gene3D" id="1.10.150.240">
    <property type="entry name" value="Putative phosphatase, domain 2"/>
    <property type="match status" value="1"/>
</dbReference>
<proteinExistence type="inferred from homology"/>
<dbReference type="Pfam" id="PF13419">
    <property type="entry name" value="HAD_2"/>
    <property type="match status" value="1"/>
</dbReference>
<dbReference type="InterPro" id="IPR036412">
    <property type="entry name" value="HAD-like_sf"/>
</dbReference>
<dbReference type="PANTHER" id="PTHR43095:SF5">
    <property type="entry name" value="XYLULOSE KINASE"/>
    <property type="match status" value="1"/>
</dbReference>
<comment type="caution">
    <text evidence="6">The sequence shown here is derived from an EMBL/GenBank/DDBJ whole genome shotgun (WGS) entry which is preliminary data.</text>
</comment>
<feature type="domain" description="Carbohydrate kinase FGGY N-terminal" evidence="5">
    <location>
        <begin position="21"/>
        <end position="261"/>
    </location>
</feature>
<dbReference type="EC" id="2.7.1.17" evidence="6"/>
<dbReference type="SFLD" id="SFLDS00003">
    <property type="entry name" value="Haloacid_Dehalogenase"/>
    <property type="match status" value="1"/>
</dbReference>
<evidence type="ECO:0000259" key="5">
    <source>
        <dbReference type="Pfam" id="PF00370"/>
    </source>
</evidence>
<evidence type="ECO:0000256" key="3">
    <source>
        <dbReference type="ARBA" id="ARBA00022777"/>
    </source>
</evidence>
<dbReference type="PATRIC" id="fig|242163.4.peg.6019"/>
<dbReference type="InterPro" id="IPR050406">
    <property type="entry name" value="FGGY_Carb_Kinase"/>
</dbReference>
<accession>A0A0L0MDP7</accession>
<protein>
    <submittedName>
        <fullName evidence="6">Putative xylulose kinase</fullName>
        <ecNumber evidence="6">2.7.1.17</ecNumber>
    </submittedName>
</protein>
<comment type="similarity">
    <text evidence="1">Belongs to the FGGY kinase family.</text>
</comment>
<dbReference type="Gene3D" id="3.40.50.1000">
    <property type="entry name" value="HAD superfamily/HAD-like"/>
    <property type="match status" value="1"/>
</dbReference>
<dbReference type="SUPFAM" id="SSF56784">
    <property type="entry name" value="HAD-like"/>
    <property type="match status" value="1"/>
</dbReference>
<gene>
    <name evidence="6" type="ORF">BVER_03722c</name>
</gene>
<evidence type="ECO:0000256" key="1">
    <source>
        <dbReference type="ARBA" id="ARBA00009156"/>
    </source>
</evidence>
<dbReference type="NCBIfam" id="TIGR01509">
    <property type="entry name" value="HAD-SF-IA-v3"/>
    <property type="match status" value="1"/>
</dbReference>
<dbReference type="AlphaFoldDB" id="A0A0L0MDP7"/>
<feature type="region of interest" description="Disordered" evidence="4">
    <location>
        <begin position="371"/>
        <end position="460"/>
    </location>
</feature>
<dbReference type="InterPro" id="IPR041492">
    <property type="entry name" value="HAD_2"/>
</dbReference>
<dbReference type="SUPFAM" id="SSF53067">
    <property type="entry name" value="Actin-like ATPase domain"/>
    <property type="match status" value="2"/>
</dbReference>
<feature type="compositionally biased region" description="Basic and acidic residues" evidence="4">
    <location>
        <begin position="398"/>
        <end position="447"/>
    </location>
</feature>
<reference evidence="7" key="1">
    <citation type="submission" date="2015-06" db="EMBL/GenBank/DDBJ databases">
        <title>Comparative genomics of Burkholderia leaf nodule symbionts.</title>
        <authorList>
            <person name="Carlier A."/>
            <person name="Eberl L."/>
            <person name="Pinto-Carbo M."/>
        </authorList>
    </citation>
    <scope>NUCLEOTIDE SEQUENCE [LARGE SCALE GENOMIC DNA]</scope>
    <source>
        <strain evidence="7">UZHbot4</strain>
    </source>
</reference>
<dbReference type="InterPro" id="IPR018484">
    <property type="entry name" value="FGGY_N"/>
</dbReference>
<evidence type="ECO:0000256" key="4">
    <source>
        <dbReference type="SAM" id="MobiDB-lite"/>
    </source>
</evidence>
<dbReference type="PRINTS" id="PR00413">
    <property type="entry name" value="HADHALOGNASE"/>
</dbReference>
<feature type="compositionally biased region" description="Basic residues" evidence="4">
    <location>
        <begin position="448"/>
        <end position="460"/>
    </location>
</feature>
<dbReference type="Proteomes" id="UP000036959">
    <property type="component" value="Unassembled WGS sequence"/>
</dbReference>
<keyword evidence="7" id="KW-1185">Reference proteome</keyword>
<dbReference type="InterPro" id="IPR023198">
    <property type="entry name" value="PGP-like_dom2"/>
</dbReference>
<evidence type="ECO:0000313" key="7">
    <source>
        <dbReference type="Proteomes" id="UP000036959"/>
    </source>
</evidence>
<organism evidence="6 7">
    <name type="scientific">Candidatus Burkholderia verschuerenii</name>
    <dbReference type="NCBI Taxonomy" id="242163"/>
    <lineage>
        <taxon>Bacteria</taxon>
        <taxon>Pseudomonadati</taxon>
        <taxon>Pseudomonadota</taxon>
        <taxon>Betaproteobacteria</taxon>
        <taxon>Burkholderiales</taxon>
        <taxon>Burkholderiaceae</taxon>
        <taxon>Burkholderia</taxon>
    </lineage>
</organism>
<dbReference type="EMBL" id="LFJJ01000061">
    <property type="protein sequence ID" value="KND60463.1"/>
    <property type="molecule type" value="Genomic_DNA"/>
</dbReference>
<dbReference type="Gene3D" id="3.30.420.40">
    <property type="match status" value="2"/>
</dbReference>
<dbReference type="Pfam" id="PF00370">
    <property type="entry name" value="FGGY_N"/>
    <property type="match status" value="1"/>
</dbReference>
<keyword evidence="3 6" id="KW-0418">Kinase</keyword>
<sequence>MRVAHRTFDPHRWVNDMETFYLAIDVGTGSVRAALVDSRGTVRQIAAHEHEQIVPRYGWSKQRPADWWAGAARSIREVLERVPGAAEKVAAVCACGQMHGTVLIDADGQLTRDTAPLWNDKRTFAQVAQFRARHEESSYLHKTANPATPAWPAFKLWWIKEHDPESYDRARTVFMPKDYVNFRLTGERACDWNDASTSFLMDPVTRTWSRDMLDLLGLDASKLAPLDILGQVTKEAAAATGLREGTPVLVGGADYPVSVLGSGVHGAGLASDITGTSSIITVLADTPMLHPEVSNLATCDGAWGRFMLLDSGGDAMRWARRAFHENALSYDAIAQKAASAPVGCEGLFFLPYLTGERLGDHTNSRAVLRHRGQARAGASASRGAGGCRVRRAAAYRADPARRREHRTAGRGERRREGIVVAEHQGEHVSHADSRARASGVRRDGLRDSRRHRARPVRASHRCRERLRGLRTRSAARSARQRHLRPHDADLRAALCERATVLRRSRPARHRLSRIRTMIKAILWDMDGTLADSEALHLSTLVAVLAKHGIEAGEEMHPLIFGKTGREVHALCRERFGLSTDFEAWSAFRAQAYLDGAPHLVPRPGALEVYRAAKRAGIAQGIVSNSVRMLLEVNLRALGLEEPHLVTVSANDVRMGKPSPEPYERAAWLLRVTPDDAVVVEDSPTGARAALAANMRVLAWPLDDAGAALFPAEAQIVRTPRELAAALGLDTSTIPEHDDHA</sequence>
<evidence type="ECO:0000313" key="6">
    <source>
        <dbReference type="EMBL" id="KND60463.1"/>
    </source>
</evidence>
<dbReference type="SFLD" id="SFLDG01129">
    <property type="entry name" value="C1.5:_HAD__Beta-PGM__Phosphata"/>
    <property type="match status" value="1"/>
</dbReference>
<dbReference type="InterPro" id="IPR023214">
    <property type="entry name" value="HAD_sf"/>
</dbReference>
<dbReference type="PANTHER" id="PTHR43095">
    <property type="entry name" value="SUGAR KINASE"/>
    <property type="match status" value="1"/>
</dbReference>